<feature type="binding site" evidence="6">
    <location>
        <begin position="332"/>
        <end position="336"/>
    </location>
    <ligand>
        <name>ATP</name>
        <dbReference type="ChEBI" id="CHEBI:30616"/>
    </ligand>
</feature>
<evidence type="ECO:0000256" key="7">
    <source>
        <dbReference type="RuleBase" id="RU003835"/>
    </source>
</evidence>
<protein>
    <recommendedName>
        <fullName evidence="6">Acetate kinase</fullName>
        <ecNumber evidence="6">2.7.2.1</ecNumber>
    </recommendedName>
    <alternativeName>
        <fullName evidence="6">Acetokinase</fullName>
    </alternativeName>
</protein>
<evidence type="ECO:0000256" key="5">
    <source>
        <dbReference type="ARBA" id="ARBA00022840"/>
    </source>
</evidence>
<proteinExistence type="inferred from homology"/>
<dbReference type="RefSeq" id="WP_087438615.1">
    <property type="nucleotide sequence ID" value="NZ_CP021416.1"/>
</dbReference>
<comment type="catalytic activity">
    <reaction evidence="6">
        <text>acetate + ATP = acetyl phosphate + ADP</text>
        <dbReference type="Rhea" id="RHEA:11352"/>
        <dbReference type="ChEBI" id="CHEBI:22191"/>
        <dbReference type="ChEBI" id="CHEBI:30089"/>
        <dbReference type="ChEBI" id="CHEBI:30616"/>
        <dbReference type="ChEBI" id="CHEBI:456216"/>
        <dbReference type="EC" id="2.7.2.1"/>
    </reaction>
</comment>
<dbReference type="EC" id="2.7.2.1" evidence="6"/>
<dbReference type="PRINTS" id="PR00471">
    <property type="entry name" value="ACETATEKNASE"/>
</dbReference>
<dbReference type="CDD" id="cd24010">
    <property type="entry name" value="ASKHA_NBD_AcK_PK"/>
    <property type="match status" value="1"/>
</dbReference>
<keyword evidence="2 6" id="KW-0808">Transferase</keyword>
<evidence type="ECO:0000256" key="3">
    <source>
        <dbReference type="ARBA" id="ARBA00022741"/>
    </source>
</evidence>
<dbReference type="GO" id="GO:0005524">
    <property type="term" value="F:ATP binding"/>
    <property type="evidence" value="ECO:0007669"/>
    <property type="project" value="UniProtKB-KW"/>
</dbReference>
<keyword evidence="6" id="KW-0963">Cytoplasm</keyword>
<dbReference type="InterPro" id="IPR043129">
    <property type="entry name" value="ATPase_NBD"/>
</dbReference>
<comment type="function">
    <text evidence="6">Catalyzes the formation of acetyl phosphate from acetate and ATP. Can also catalyze the reverse reaction.</text>
</comment>
<evidence type="ECO:0000256" key="1">
    <source>
        <dbReference type="ARBA" id="ARBA00008748"/>
    </source>
</evidence>
<dbReference type="GO" id="GO:0000287">
    <property type="term" value="F:magnesium ion binding"/>
    <property type="evidence" value="ECO:0007669"/>
    <property type="project" value="UniProtKB-UniRule"/>
</dbReference>
<dbReference type="GO" id="GO:0006085">
    <property type="term" value="P:acetyl-CoA biosynthetic process"/>
    <property type="evidence" value="ECO:0007669"/>
    <property type="project" value="UniProtKB-UniRule"/>
</dbReference>
<keyword evidence="6" id="KW-0479">Metal-binding</keyword>
<dbReference type="PANTHER" id="PTHR21060">
    <property type="entry name" value="ACETATE KINASE"/>
    <property type="match status" value="1"/>
</dbReference>
<comment type="pathway">
    <text evidence="6">Metabolic intermediate biosynthesis; acetyl-CoA biosynthesis; acetyl-CoA from acetate: step 1/2.</text>
</comment>
<dbReference type="PIRSF" id="PIRSF000722">
    <property type="entry name" value="Acetate_prop_kin"/>
    <property type="match status" value="1"/>
</dbReference>
<feature type="site" description="Transition state stabilizer" evidence="6">
    <location>
        <position position="243"/>
    </location>
</feature>
<name>A0A1Y0HMU5_9BACT</name>
<keyword evidence="5 6" id="KW-0067">ATP-binding</keyword>
<dbReference type="EMBL" id="CP021416">
    <property type="protein sequence ID" value="ARU48694.1"/>
    <property type="molecule type" value="Genomic_DNA"/>
</dbReference>
<sequence>MKILVLNAGSSSVKYQLFNMANNEVLASGVIEQIGEKESMAKIKYKKPAGDEQKREEKCSIHDHDAALTWMSEALIQSGVIHNLNDLDAIGHRVVQGGSSFQEPAMVDDYVMSEIERLIPLGPLHNPGHLAGMKVSVHQSPNVPQVAVFDTAFHSTLPNYAYMYAIPYKYYEELRIRRYGFHGTSHYYVTKVAAKYLKQDINTLNAITLHLGNGASVTAIENGQSIDTSMGLTPLEGLIMGTRSGDLDPAILFYLARKRGLTLDELDKMLNKESGLKGICGSNDMREITRMAEEGDERAQLAYDMFNYRLKKYIGSYSAVLGRVDCIVFTGGIGENANDVRLKSCEKLENFGIKIDPILNSVRSSEIRTISADDSKVKVLVIPTNEELEIAIETLEMIQKHHS</sequence>
<keyword evidence="9" id="KW-1185">Reference proteome</keyword>
<keyword evidence="3 6" id="KW-0547">Nucleotide-binding</keyword>
<dbReference type="AlphaFoldDB" id="A0A1Y0HMU5"/>
<dbReference type="InterPro" id="IPR023865">
    <property type="entry name" value="Aliphatic_acid_kinase_CS"/>
</dbReference>
<feature type="binding site" evidence="6">
    <location>
        <position position="386"/>
    </location>
    <ligand>
        <name>Mg(2+)</name>
        <dbReference type="ChEBI" id="CHEBI:18420"/>
    </ligand>
</feature>
<evidence type="ECO:0000313" key="8">
    <source>
        <dbReference type="EMBL" id="ARU48694.1"/>
    </source>
</evidence>
<dbReference type="OrthoDB" id="9802453at2"/>
<feature type="binding site" evidence="6">
    <location>
        <position position="14"/>
    </location>
    <ligand>
        <name>ATP</name>
        <dbReference type="ChEBI" id="CHEBI:30616"/>
    </ligand>
</feature>
<dbReference type="PROSITE" id="PS01075">
    <property type="entry name" value="ACETATE_KINASE_1"/>
    <property type="match status" value="1"/>
</dbReference>
<organism evidence="8 9">
    <name type="scientific">Sulfurospirillum diekertiae</name>
    <dbReference type="NCBI Taxonomy" id="1854492"/>
    <lineage>
        <taxon>Bacteria</taxon>
        <taxon>Pseudomonadati</taxon>
        <taxon>Campylobacterota</taxon>
        <taxon>Epsilonproteobacteria</taxon>
        <taxon>Campylobacterales</taxon>
        <taxon>Sulfurospirillaceae</taxon>
        <taxon>Sulfurospirillum</taxon>
    </lineage>
</organism>
<dbReference type="HAMAP" id="MF_00020">
    <property type="entry name" value="Acetate_kinase"/>
    <property type="match status" value="1"/>
</dbReference>
<keyword evidence="4 6" id="KW-0418">Kinase</keyword>
<dbReference type="InterPro" id="IPR000890">
    <property type="entry name" value="Aliphatic_acid_kin_short-chain"/>
</dbReference>
<feature type="binding site" evidence="6">
    <location>
        <begin position="210"/>
        <end position="214"/>
    </location>
    <ligand>
        <name>ATP</name>
        <dbReference type="ChEBI" id="CHEBI:30616"/>
    </ligand>
</feature>
<feature type="binding site" evidence="6">
    <location>
        <position position="93"/>
    </location>
    <ligand>
        <name>substrate</name>
    </ligand>
</feature>
<dbReference type="GO" id="GO:0008776">
    <property type="term" value="F:acetate kinase activity"/>
    <property type="evidence" value="ECO:0007669"/>
    <property type="project" value="UniProtKB-UniRule"/>
</dbReference>
<gene>
    <name evidence="6" type="primary">ackA</name>
    <name evidence="8" type="ORF">Sdiek1_1531</name>
</gene>
<evidence type="ECO:0000256" key="4">
    <source>
        <dbReference type="ARBA" id="ARBA00022777"/>
    </source>
</evidence>
<comment type="similarity">
    <text evidence="1 6 7">Belongs to the acetokinase family.</text>
</comment>
<feature type="active site" description="Proton donor/acceptor" evidence="6">
    <location>
        <position position="150"/>
    </location>
</feature>
<evidence type="ECO:0000256" key="2">
    <source>
        <dbReference type="ARBA" id="ARBA00022679"/>
    </source>
</evidence>
<comment type="subcellular location">
    <subcellularLocation>
        <location evidence="6">Cytoplasm</location>
    </subcellularLocation>
</comment>
<dbReference type="GO" id="GO:0006083">
    <property type="term" value="P:acetate metabolic process"/>
    <property type="evidence" value="ECO:0007669"/>
    <property type="project" value="TreeGrafter"/>
</dbReference>
<dbReference type="UniPathway" id="UPA00340">
    <property type="reaction ID" value="UER00458"/>
</dbReference>
<dbReference type="SUPFAM" id="SSF53067">
    <property type="entry name" value="Actin-like ATPase domain"/>
    <property type="match status" value="2"/>
</dbReference>
<keyword evidence="6" id="KW-0460">Magnesium</keyword>
<dbReference type="KEGG" id="suls:Sdiek1_1531"/>
<feature type="binding site" evidence="6">
    <location>
        <position position="7"/>
    </location>
    <ligand>
        <name>Mg(2+)</name>
        <dbReference type="ChEBI" id="CHEBI:18420"/>
    </ligand>
</feature>
<dbReference type="Pfam" id="PF00871">
    <property type="entry name" value="Acetate_kinase"/>
    <property type="match status" value="1"/>
</dbReference>
<dbReference type="PROSITE" id="PS01076">
    <property type="entry name" value="ACETATE_KINASE_2"/>
    <property type="match status" value="1"/>
</dbReference>
<evidence type="ECO:0000313" key="9">
    <source>
        <dbReference type="Proteomes" id="UP000196005"/>
    </source>
</evidence>
<evidence type="ECO:0000256" key="6">
    <source>
        <dbReference type="HAMAP-Rule" id="MF_00020"/>
    </source>
</evidence>
<feature type="site" description="Transition state stabilizer" evidence="6">
    <location>
        <position position="182"/>
    </location>
</feature>
<dbReference type="PANTHER" id="PTHR21060:SF15">
    <property type="entry name" value="ACETATE KINASE-RELATED"/>
    <property type="match status" value="1"/>
</dbReference>
<reference evidence="9" key="1">
    <citation type="submission" date="2017-05" db="EMBL/GenBank/DDBJ databases">
        <title>Dechlorination kinetics govern the competition between two new strains of the genus Sulfurospirillum.</title>
        <authorList>
            <person name="Buttet G.F."/>
            <person name="Murray A.M."/>
            <person name="Goris T."/>
            <person name="Burion M."/>
            <person name="Lin B."/>
            <person name="Rolle M."/>
            <person name="Maillard J."/>
        </authorList>
    </citation>
    <scope>NUCLEOTIDE SEQUENCE [LARGE SCALE GENOMIC DNA]</scope>
    <source>
        <strain evidence="9">SL2-1</strain>
    </source>
</reference>
<dbReference type="GO" id="GO:0005737">
    <property type="term" value="C:cytoplasm"/>
    <property type="evidence" value="ECO:0007669"/>
    <property type="project" value="UniProtKB-SubCell"/>
</dbReference>
<dbReference type="Proteomes" id="UP000196005">
    <property type="component" value="Chromosome"/>
</dbReference>
<accession>A0A1Y0HMU5</accession>
<feature type="binding site" evidence="6">
    <location>
        <begin position="284"/>
        <end position="286"/>
    </location>
    <ligand>
        <name>ATP</name>
        <dbReference type="ChEBI" id="CHEBI:30616"/>
    </ligand>
</feature>
<comment type="cofactor">
    <cofactor evidence="6">
        <name>Mg(2+)</name>
        <dbReference type="ChEBI" id="CHEBI:18420"/>
    </cofactor>
    <cofactor evidence="6">
        <name>Mn(2+)</name>
        <dbReference type="ChEBI" id="CHEBI:29035"/>
    </cofactor>
    <text evidence="6">Mg(2+). Can also accept Mn(2+).</text>
</comment>
<dbReference type="NCBIfam" id="TIGR00016">
    <property type="entry name" value="ackA"/>
    <property type="match status" value="1"/>
</dbReference>
<dbReference type="InterPro" id="IPR004372">
    <property type="entry name" value="Ac/propionate_kinase"/>
</dbReference>
<comment type="subunit">
    <text evidence="6">Homodimer.</text>
</comment>
<dbReference type="Gene3D" id="3.30.420.40">
    <property type="match status" value="2"/>
</dbReference>